<protein>
    <submittedName>
        <fullName evidence="1">Uncharacterized protein</fullName>
    </submittedName>
</protein>
<dbReference type="EMBL" id="ATBP01002883">
    <property type="protein sequence ID" value="ETR65378.1"/>
    <property type="molecule type" value="Genomic_DNA"/>
</dbReference>
<proteinExistence type="predicted"/>
<comment type="caution">
    <text evidence="1">The sequence shown here is derived from an EMBL/GenBank/DDBJ whole genome shotgun (WGS) entry which is preliminary data.</text>
</comment>
<sequence>MHEKLEIYCQHKLRERKTGQKKSDTYNNYDSVTLTFHPSISQYVENETFTTFYKHLPGNVGNLLDIYWRVTK</sequence>
<accession>A0A1V1NS41</accession>
<evidence type="ECO:0000313" key="2">
    <source>
        <dbReference type="Proteomes" id="UP000189670"/>
    </source>
</evidence>
<reference evidence="2" key="1">
    <citation type="submission" date="2012-11" db="EMBL/GenBank/DDBJ databases">
        <authorList>
            <person name="Lucero-Rivera Y.E."/>
            <person name="Tovar-Ramirez D."/>
        </authorList>
    </citation>
    <scope>NUCLEOTIDE SEQUENCE [LARGE SCALE GENOMIC DNA]</scope>
    <source>
        <strain evidence="2">Araruama</strain>
    </source>
</reference>
<dbReference type="AlphaFoldDB" id="A0A1V1NS41"/>
<evidence type="ECO:0000313" key="1">
    <source>
        <dbReference type="EMBL" id="ETR65378.1"/>
    </source>
</evidence>
<organism evidence="1 2">
    <name type="scientific">Candidatus Magnetoglobus multicellularis str. Araruama</name>
    <dbReference type="NCBI Taxonomy" id="890399"/>
    <lineage>
        <taxon>Bacteria</taxon>
        <taxon>Pseudomonadati</taxon>
        <taxon>Thermodesulfobacteriota</taxon>
        <taxon>Desulfobacteria</taxon>
        <taxon>Desulfobacterales</taxon>
        <taxon>Desulfobacteraceae</taxon>
        <taxon>Candidatus Magnetoglobus</taxon>
    </lineage>
</organism>
<name>A0A1V1NS41_9BACT</name>
<dbReference type="Proteomes" id="UP000189670">
    <property type="component" value="Unassembled WGS sequence"/>
</dbReference>
<gene>
    <name evidence="1" type="ORF">OMM_14348</name>
</gene>